<dbReference type="AlphaFoldDB" id="B8C4P9"/>
<feature type="region of interest" description="Disordered" evidence="1">
    <location>
        <begin position="45"/>
        <end position="121"/>
    </location>
</feature>
<proteinExistence type="predicted"/>
<keyword evidence="4" id="KW-1185">Reference proteome</keyword>
<dbReference type="HOGENOM" id="CLU_1810071_0_0_1"/>
<sequence length="143" mass="15736">MQRSTKLSLFLLVQLLCTIHPTSAIGGWQTICIFFNRWSEERGIQNSSKASTAIPKSPQERIASAPNDDSSDTIIEEVSNNGRTPSQNKKHVGEVKMTSSRKRTVVSMPTTPAFTRGRRGGSTVRLDEDDLATITTVGRSPFL</sequence>
<dbReference type="InParanoid" id="B8C4P9"/>
<accession>B8C4P9</accession>
<evidence type="ECO:0000256" key="2">
    <source>
        <dbReference type="SAM" id="SignalP"/>
    </source>
</evidence>
<evidence type="ECO:0000313" key="3">
    <source>
        <dbReference type="EMBL" id="EED91764.1"/>
    </source>
</evidence>
<protein>
    <recommendedName>
        <fullName evidence="5">Secreted protein</fullName>
    </recommendedName>
</protein>
<feature type="chain" id="PRO_5002869435" description="Secreted protein" evidence="2">
    <location>
        <begin position="25"/>
        <end position="143"/>
    </location>
</feature>
<reference evidence="3 4" key="2">
    <citation type="journal article" date="2008" name="Nature">
        <title>The Phaeodactylum genome reveals the evolutionary history of diatom genomes.</title>
        <authorList>
            <person name="Bowler C."/>
            <person name="Allen A.E."/>
            <person name="Badger J.H."/>
            <person name="Grimwood J."/>
            <person name="Jabbari K."/>
            <person name="Kuo A."/>
            <person name="Maheswari U."/>
            <person name="Martens C."/>
            <person name="Maumus F."/>
            <person name="Otillar R.P."/>
            <person name="Rayko E."/>
            <person name="Salamov A."/>
            <person name="Vandepoele K."/>
            <person name="Beszteri B."/>
            <person name="Gruber A."/>
            <person name="Heijde M."/>
            <person name="Katinka M."/>
            <person name="Mock T."/>
            <person name="Valentin K."/>
            <person name="Verret F."/>
            <person name="Berges J.A."/>
            <person name="Brownlee C."/>
            <person name="Cadoret J.P."/>
            <person name="Chiovitti A."/>
            <person name="Choi C.J."/>
            <person name="Coesel S."/>
            <person name="De Martino A."/>
            <person name="Detter J.C."/>
            <person name="Durkin C."/>
            <person name="Falciatore A."/>
            <person name="Fournet J."/>
            <person name="Haruta M."/>
            <person name="Huysman M.J."/>
            <person name="Jenkins B.D."/>
            <person name="Jiroutova K."/>
            <person name="Jorgensen R.E."/>
            <person name="Joubert Y."/>
            <person name="Kaplan A."/>
            <person name="Kroger N."/>
            <person name="Kroth P.G."/>
            <person name="La Roche J."/>
            <person name="Lindquist E."/>
            <person name="Lommer M."/>
            <person name="Martin-Jezequel V."/>
            <person name="Lopez P.J."/>
            <person name="Lucas S."/>
            <person name="Mangogna M."/>
            <person name="McGinnis K."/>
            <person name="Medlin L.K."/>
            <person name="Montsant A."/>
            <person name="Oudot-Le Secq M.P."/>
            <person name="Napoli C."/>
            <person name="Obornik M."/>
            <person name="Parker M.S."/>
            <person name="Petit J.L."/>
            <person name="Porcel B.M."/>
            <person name="Poulsen N."/>
            <person name="Robison M."/>
            <person name="Rychlewski L."/>
            <person name="Rynearson T.A."/>
            <person name="Schmutz J."/>
            <person name="Shapiro H."/>
            <person name="Siaut M."/>
            <person name="Stanley M."/>
            <person name="Sussman M.R."/>
            <person name="Taylor A.R."/>
            <person name="Vardi A."/>
            <person name="von Dassow P."/>
            <person name="Vyverman W."/>
            <person name="Willis A."/>
            <person name="Wyrwicz L.S."/>
            <person name="Rokhsar D.S."/>
            <person name="Weissenbach J."/>
            <person name="Armbrust E.V."/>
            <person name="Green B.R."/>
            <person name="Van de Peer Y."/>
            <person name="Grigoriev I.V."/>
        </authorList>
    </citation>
    <scope>NUCLEOTIDE SEQUENCE [LARGE SCALE GENOMIC DNA]</scope>
    <source>
        <strain evidence="3 4">CCMP1335</strain>
    </source>
</reference>
<evidence type="ECO:0000256" key="1">
    <source>
        <dbReference type="SAM" id="MobiDB-lite"/>
    </source>
</evidence>
<feature type="signal peptide" evidence="2">
    <location>
        <begin position="1"/>
        <end position="24"/>
    </location>
</feature>
<organism evidence="3 4">
    <name type="scientific">Thalassiosira pseudonana</name>
    <name type="common">Marine diatom</name>
    <name type="synonym">Cyclotella nana</name>
    <dbReference type="NCBI Taxonomy" id="35128"/>
    <lineage>
        <taxon>Eukaryota</taxon>
        <taxon>Sar</taxon>
        <taxon>Stramenopiles</taxon>
        <taxon>Ochrophyta</taxon>
        <taxon>Bacillariophyta</taxon>
        <taxon>Coscinodiscophyceae</taxon>
        <taxon>Thalassiosirophycidae</taxon>
        <taxon>Thalassiosirales</taxon>
        <taxon>Thalassiosiraceae</taxon>
        <taxon>Thalassiosira</taxon>
    </lineage>
</organism>
<feature type="compositionally biased region" description="Polar residues" evidence="1">
    <location>
        <begin position="78"/>
        <end position="87"/>
    </location>
</feature>
<dbReference type="GeneID" id="7446554"/>
<evidence type="ECO:0000313" key="4">
    <source>
        <dbReference type="Proteomes" id="UP000001449"/>
    </source>
</evidence>
<dbReference type="Proteomes" id="UP000001449">
    <property type="component" value="Chromosome 6"/>
</dbReference>
<dbReference type="KEGG" id="tps:THAPSDRAFT_6572"/>
<dbReference type="PaxDb" id="35128-Thaps6572"/>
<dbReference type="EMBL" id="CM000643">
    <property type="protein sequence ID" value="EED91764.1"/>
    <property type="molecule type" value="Genomic_DNA"/>
</dbReference>
<evidence type="ECO:0008006" key="5">
    <source>
        <dbReference type="Google" id="ProtNLM"/>
    </source>
</evidence>
<gene>
    <name evidence="3" type="ORF">THAPSDRAFT_6572</name>
</gene>
<keyword evidence="2" id="KW-0732">Signal</keyword>
<name>B8C4P9_THAPS</name>
<reference evidence="3 4" key="1">
    <citation type="journal article" date="2004" name="Science">
        <title>The genome of the diatom Thalassiosira pseudonana: ecology, evolution, and metabolism.</title>
        <authorList>
            <person name="Armbrust E.V."/>
            <person name="Berges J.A."/>
            <person name="Bowler C."/>
            <person name="Green B.R."/>
            <person name="Martinez D."/>
            <person name="Putnam N.H."/>
            <person name="Zhou S."/>
            <person name="Allen A.E."/>
            <person name="Apt K.E."/>
            <person name="Bechner M."/>
            <person name="Brzezinski M.A."/>
            <person name="Chaal B.K."/>
            <person name="Chiovitti A."/>
            <person name="Davis A.K."/>
            <person name="Demarest M.S."/>
            <person name="Detter J.C."/>
            <person name="Glavina T."/>
            <person name="Goodstein D."/>
            <person name="Hadi M.Z."/>
            <person name="Hellsten U."/>
            <person name="Hildebrand M."/>
            <person name="Jenkins B.D."/>
            <person name="Jurka J."/>
            <person name="Kapitonov V.V."/>
            <person name="Kroger N."/>
            <person name="Lau W.W."/>
            <person name="Lane T.W."/>
            <person name="Larimer F.W."/>
            <person name="Lippmeier J.C."/>
            <person name="Lucas S."/>
            <person name="Medina M."/>
            <person name="Montsant A."/>
            <person name="Obornik M."/>
            <person name="Parker M.S."/>
            <person name="Palenik B."/>
            <person name="Pazour G.J."/>
            <person name="Richardson P.M."/>
            <person name="Rynearson T.A."/>
            <person name="Saito M.A."/>
            <person name="Schwartz D.C."/>
            <person name="Thamatrakoln K."/>
            <person name="Valentin K."/>
            <person name="Vardi A."/>
            <person name="Wilkerson F.P."/>
            <person name="Rokhsar D.S."/>
        </authorList>
    </citation>
    <scope>NUCLEOTIDE SEQUENCE [LARGE SCALE GENOMIC DNA]</scope>
    <source>
        <strain evidence="3 4">CCMP1335</strain>
    </source>
</reference>
<dbReference type="RefSeq" id="XP_002291657.1">
    <property type="nucleotide sequence ID" value="XM_002291621.1"/>
</dbReference>